<dbReference type="RefSeq" id="WP_267266941.1">
    <property type="nucleotide sequence ID" value="NZ_JAOVZW010000021.1"/>
</dbReference>
<organism evidence="1 2">
    <name type="scientific">Chryseobacterium formosus</name>
    <dbReference type="NCBI Taxonomy" id="1537363"/>
    <lineage>
        <taxon>Bacteria</taxon>
        <taxon>Pseudomonadati</taxon>
        <taxon>Bacteroidota</taxon>
        <taxon>Flavobacteriia</taxon>
        <taxon>Flavobacteriales</taxon>
        <taxon>Weeksellaceae</taxon>
        <taxon>Chryseobacterium group</taxon>
        <taxon>Chryseobacterium</taxon>
    </lineage>
</organism>
<keyword evidence="2" id="KW-1185">Reference proteome</keyword>
<dbReference type="Proteomes" id="UP001073122">
    <property type="component" value="Unassembled WGS sequence"/>
</dbReference>
<evidence type="ECO:0000313" key="1">
    <source>
        <dbReference type="EMBL" id="MCX8525685.1"/>
    </source>
</evidence>
<dbReference type="Gene3D" id="1.10.10.60">
    <property type="entry name" value="Homeodomain-like"/>
    <property type="match status" value="1"/>
</dbReference>
<sequence>MCFFPFISFRDFSTDKLTKGFNVAYDKFIYATAGDYVVAVPRSYFHKKPNINSKLNTNYFAKVNMVSLNLDRIIDYIDQNLNSHLSLKEIAAMRYYLCQRFF</sequence>
<accession>A0ABT3XVI9</accession>
<dbReference type="EMBL" id="JAOVZW010000021">
    <property type="protein sequence ID" value="MCX8525685.1"/>
    <property type="molecule type" value="Genomic_DNA"/>
</dbReference>
<name>A0ABT3XVI9_9FLAO</name>
<proteinExistence type="predicted"/>
<protein>
    <submittedName>
        <fullName evidence="1">Uncharacterized protein</fullName>
    </submittedName>
</protein>
<comment type="caution">
    <text evidence="1">The sequence shown here is derived from an EMBL/GenBank/DDBJ whole genome shotgun (WGS) entry which is preliminary data.</text>
</comment>
<gene>
    <name evidence="1" type="ORF">OF897_17355</name>
</gene>
<evidence type="ECO:0000313" key="2">
    <source>
        <dbReference type="Proteomes" id="UP001073122"/>
    </source>
</evidence>
<reference evidence="1" key="1">
    <citation type="submission" date="2022-10" db="EMBL/GenBank/DDBJ databases">
        <title>Chryseobacterium sp. nov., a novel bacterial species.</title>
        <authorList>
            <person name="Cao Y."/>
        </authorList>
    </citation>
    <scope>NUCLEOTIDE SEQUENCE</scope>
    <source>
        <strain evidence="1">CCTCC AB2015118</strain>
    </source>
</reference>